<dbReference type="SUPFAM" id="SSF55785">
    <property type="entry name" value="PYP-like sensor domain (PAS domain)"/>
    <property type="match status" value="1"/>
</dbReference>
<dbReference type="RefSeq" id="WP_258730655.1">
    <property type="nucleotide sequence ID" value="NZ_JANTHZ010000001.1"/>
</dbReference>
<dbReference type="FunFam" id="3.30.70.270:FF:000001">
    <property type="entry name" value="Diguanylate cyclase domain protein"/>
    <property type="match status" value="1"/>
</dbReference>
<gene>
    <name evidence="4" type="ORF">NVS89_01235</name>
</gene>
<dbReference type="InterPro" id="IPR050469">
    <property type="entry name" value="Diguanylate_Cyclase"/>
</dbReference>
<evidence type="ECO:0000313" key="5">
    <source>
        <dbReference type="Proteomes" id="UP001151088"/>
    </source>
</evidence>
<dbReference type="EC" id="2.7.7.65" evidence="1"/>
<dbReference type="GO" id="GO:0005886">
    <property type="term" value="C:plasma membrane"/>
    <property type="evidence" value="ECO:0007669"/>
    <property type="project" value="TreeGrafter"/>
</dbReference>
<evidence type="ECO:0000256" key="1">
    <source>
        <dbReference type="ARBA" id="ARBA00012528"/>
    </source>
</evidence>
<evidence type="ECO:0000256" key="2">
    <source>
        <dbReference type="ARBA" id="ARBA00034247"/>
    </source>
</evidence>
<dbReference type="GO" id="GO:0043709">
    <property type="term" value="P:cell adhesion involved in single-species biofilm formation"/>
    <property type="evidence" value="ECO:0007669"/>
    <property type="project" value="TreeGrafter"/>
</dbReference>
<dbReference type="EMBL" id="JANTHZ010000001">
    <property type="protein sequence ID" value="MCS0493702.1"/>
    <property type="molecule type" value="Genomic_DNA"/>
</dbReference>
<dbReference type="Gene3D" id="3.30.450.20">
    <property type="entry name" value="PAS domain"/>
    <property type="match status" value="1"/>
</dbReference>
<dbReference type="GO" id="GO:1902201">
    <property type="term" value="P:negative regulation of bacterial-type flagellum-dependent cell motility"/>
    <property type="evidence" value="ECO:0007669"/>
    <property type="project" value="TreeGrafter"/>
</dbReference>
<dbReference type="Pfam" id="PF08448">
    <property type="entry name" value="PAS_4"/>
    <property type="match status" value="1"/>
</dbReference>
<evidence type="ECO:0000313" key="4">
    <source>
        <dbReference type="EMBL" id="MCS0493702.1"/>
    </source>
</evidence>
<comment type="catalytic activity">
    <reaction evidence="2">
        <text>2 GTP = 3',3'-c-di-GMP + 2 diphosphate</text>
        <dbReference type="Rhea" id="RHEA:24898"/>
        <dbReference type="ChEBI" id="CHEBI:33019"/>
        <dbReference type="ChEBI" id="CHEBI:37565"/>
        <dbReference type="ChEBI" id="CHEBI:58805"/>
        <dbReference type="EC" id="2.7.7.65"/>
    </reaction>
</comment>
<dbReference type="PANTHER" id="PTHR45138">
    <property type="entry name" value="REGULATORY COMPONENTS OF SENSORY TRANSDUCTION SYSTEM"/>
    <property type="match status" value="1"/>
</dbReference>
<keyword evidence="5" id="KW-1185">Reference proteome</keyword>
<evidence type="ECO:0000259" key="3">
    <source>
        <dbReference type="PROSITE" id="PS50887"/>
    </source>
</evidence>
<dbReference type="InterPro" id="IPR043128">
    <property type="entry name" value="Rev_trsase/Diguanyl_cyclase"/>
</dbReference>
<reference evidence="4" key="1">
    <citation type="submission" date="2022-08" db="EMBL/GenBank/DDBJ databases">
        <authorList>
            <person name="Li F."/>
        </authorList>
    </citation>
    <scope>NUCLEOTIDE SEQUENCE</scope>
    <source>
        <strain evidence="4">MQZ15Z-1</strain>
    </source>
</reference>
<name>A0A9X2T0K1_9HYPH</name>
<dbReference type="SUPFAM" id="SSF55073">
    <property type="entry name" value="Nucleotide cyclase"/>
    <property type="match status" value="1"/>
</dbReference>
<dbReference type="PANTHER" id="PTHR45138:SF9">
    <property type="entry name" value="DIGUANYLATE CYCLASE DGCM-RELATED"/>
    <property type="match status" value="1"/>
</dbReference>
<dbReference type="InterPro" id="IPR035965">
    <property type="entry name" value="PAS-like_dom_sf"/>
</dbReference>
<sequence length="325" mass="34974">MPSITPEDLLHICLNFPIAACLVGRDGRLLAANYRCAELVDVPHENMAGRRVADLLGPAVHAKIMQDFCAFDAGEPVRDHETLMRGRTYLVAVQPIRPSRGIPRRASALCAAFADITDQKTLEARLELANHQLSNVNAKLRETASTDALTGLLNRHALEELLPREIARSRREGTPLSVLMIDVDYFKRYNDRYGHLAGDEVLGAVARAMARALHRPSDFVARFGGEEFVAILPATGPSEAITVAMRMQQAISALEIEHANSPAGRLTASIGGASRSSIPVGLSTAEVRTDLIERADRALYAAKTQGFGGINLSAQPGAGPQSAAI</sequence>
<dbReference type="GO" id="GO:0052621">
    <property type="term" value="F:diguanylate cyclase activity"/>
    <property type="evidence" value="ECO:0007669"/>
    <property type="project" value="UniProtKB-EC"/>
</dbReference>
<dbReference type="InterPro" id="IPR029787">
    <property type="entry name" value="Nucleotide_cyclase"/>
</dbReference>
<dbReference type="Proteomes" id="UP001151088">
    <property type="component" value="Unassembled WGS sequence"/>
</dbReference>
<dbReference type="Gene3D" id="3.30.70.270">
    <property type="match status" value="1"/>
</dbReference>
<proteinExistence type="predicted"/>
<dbReference type="CDD" id="cd01949">
    <property type="entry name" value="GGDEF"/>
    <property type="match status" value="1"/>
</dbReference>
<dbReference type="Pfam" id="PF00990">
    <property type="entry name" value="GGDEF"/>
    <property type="match status" value="1"/>
</dbReference>
<feature type="domain" description="GGDEF" evidence="3">
    <location>
        <begin position="174"/>
        <end position="315"/>
    </location>
</feature>
<dbReference type="AlphaFoldDB" id="A0A9X2T0K1"/>
<organism evidence="4 5">
    <name type="scientific">Ancylobacter mangrovi</name>
    <dbReference type="NCBI Taxonomy" id="2972472"/>
    <lineage>
        <taxon>Bacteria</taxon>
        <taxon>Pseudomonadati</taxon>
        <taxon>Pseudomonadota</taxon>
        <taxon>Alphaproteobacteria</taxon>
        <taxon>Hyphomicrobiales</taxon>
        <taxon>Xanthobacteraceae</taxon>
        <taxon>Ancylobacter</taxon>
    </lineage>
</organism>
<accession>A0A9X2T0K1</accession>
<dbReference type="InterPro" id="IPR013656">
    <property type="entry name" value="PAS_4"/>
</dbReference>
<protein>
    <recommendedName>
        <fullName evidence="1">diguanylate cyclase</fullName>
        <ecNumber evidence="1">2.7.7.65</ecNumber>
    </recommendedName>
</protein>
<dbReference type="PROSITE" id="PS50887">
    <property type="entry name" value="GGDEF"/>
    <property type="match status" value="1"/>
</dbReference>
<dbReference type="SMART" id="SM00267">
    <property type="entry name" value="GGDEF"/>
    <property type="match status" value="1"/>
</dbReference>
<comment type="caution">
    <text evidence="4">The sequence shown here is derived from an EMBL/GenBank/DDBJ whole genome shotgun (WGS) entry which is preliminary data.</text>
</comment>
<dbReference type="InterPro" id="IPR000160">
    <property type="entry name" value="GGDEF_dom"/>
</dbReference>
<dbReference type="NCBIfam" id="TIGR00254">
    <property type="entry name" value="GGDEF"/>
    <property type="match status" value="1"/>
</dbReference>